<evidence type="ECO:0000259" key="5">
    <source>
        <dbReference type="PROSITE" id="PS51123"/>
    </source>
</evidence>
<protein>
    <submittedName>
        <fullName evidence="6">OmpA family protein</fullName>
    </submittedName>
</protein>
<dbReference type="Pfam" id="PF00691">
    <property type="entry name" value="OmpA"/>
    <property type="match status" value="1"/>
</dbReference>
<dbReference type="Pfam" id="PF07676">
    <property type="entry name" value="PD40"/>
    <property type="match status" value="1"/>
</dbReference>
<dbReference type="InterPro" id="IPR006665">
    <property type="entry name" value="OmpA-like"/>
</dbReference>
<evidence type="ECO:0000256" key="3">
    <source>
        <dbReference type="ARBA" id="ARBA00023237"/>
    </source>
</evidence>
<comment type="caution">
    <text evidence="6">The sequence shown here is derived from an EMBL/GenBank/DDBJ whole genome shotgun (WGS) entry which is preliminary data.</text>
</comment>
<dbReference type="GO" id="GO:0009279">
    <property type="term" value="C:cell outer membrane"/>
    <property type="evidence" value="ECO:0007669"/>
    <property type="project" value="UniProtKB-SubCell"/>
</dbReference>
<evidence type="ECO:0000313" key="7">
    <source>
        <dbReference type="Proteomes" id="UP000583266"/>
    </source>
</evidence>
<dbReference type="InterPro" id="IPR006664">
    <property type="entry name" value="OMP_bac"/>
</dbReference>
<evidence type="ECO:0000256" key="4">
    <source>
        <dbReference type="PROSITE-ProRule" id="PRU00473"/>
    </source>
</evidence>
<accession>A0A848GYK1</accession>
<gene>
    <name evidence="6" type="ORF">HHL17_31095</name>
</gene>
<dbReference type="InterPro" id="IPR011990">
    <property type="entry name" value="TPR-like_helical_dom_sf"/>
</dbReference>
<evidence type="ECO:0000256" key="1">
    <source>
        <dbReference type="ARBA" id="ARBA00004442"/>
    </source>
</evidence>
<keyword evidence="3" id="KW-0998">Cell outer membrane</keyword>
<dbReference type="SUPFAM" id="SSF103088">
    <property type="entry name" value="OmpA-like"/>
    <property type="match status" value="1"/>
</dbReference>
<dbReference type="RefSeq" id="WP_169228707.1">
    <property type="nucleotide sequence ID" value="NZ_JABBGC010000004.1"/>
</dbReference>
<keyword evidence="7" id="KW-1185">Reference proteome</keyword>
<dbReference type="SUPFAM" id="SSF82171">
    <property type="entry name" value="DPP6 N-terminal domain-like"/>
    <property type="match status" value="1"/>
</dbReference>
<dbReference type="PANTHER" id="PTHR30329:SF21">
    <property type="entry name" value="LIPOPROTEIN YIAD-RELATED"/>
    <property type="match status" value="1"/>
</dbReference>
<dbReference type="Proteomes" id="UP000583266">
    <property type="component" value="Unassembled WGS sequence"/>
</dbReference>
<dbReference type="Gene3D" id="1.25.40.10">
    <property type="entry name" value="Tetratricopeptide repeat domain"/>
    <property type="match status" value="1"/>
</dbReference>
<evidence type="ECO:0000256" key="2">
    <source>
        <dbReference type="ARBA" id="ARBA00023136"/>
    </source>
</evidence>
<dbReference type="AlphaFoldDB" id="A0A848GYK1"/>
<dbReference type="PRINTS" id="PR01021">
    <property type="entry name" value="OMPADOMAIN"/>
</dbReference>
<keyword evidence="2 4" id="KW-0472">Membrane</keyword>
<proteinExistence type="predicted"/>
<reference evidence="6 7" key="1">
    <citation type="submission" date="2020-04" db="EMBL/GenBank/DDBJ databases">
        <title>Chitinophaga sp. G-6-1-13 sp. nov., isolated from soil.</title>
        <authorList>
            <person name="Dahal R.H."/>
            <person name="Chaudhary D.K."/>
        </authorList>
    </citation>
    <scope>NUCLEOTIDE SEQUENCE [LARGE SCALE GENOMIC DNA]</scope>
    <source>
        <strain evidence="6 7">G-6-1-13</strain>
    </source>
</reference>
<dbReference type="CDD" id="cd07185">
    <property type="entry name" value="OmpA_C-like"/>
    <property type="match status" value="1"/>
</dbReference>
<dbReference type="PANTHER" id="PTHR30329">
    <property type="entry name" value="STATOR ELEMENT OF FLAGELLAR MOTOR COMPLEX"/>
    <property type="match status" value="1"/>
</dbReference>
<organism evidence="6 7">
    <name type="scientific">Chitinophaga fulva</name>
    <dbReference type="NCBI Taxonomy" id="2728842"/>
    <lineage>
        <taxon>Bacteria</taxon>
        <taxon>Pseudomonadati</taxon>
        <taxon>Bacteroidota</taxon>
        <taxon>Chitinophagia</taxon>
        <taxon>Chitinophagales</taxon>
        <taxon>Chitinophagaceae</taxon>
        <taxon>Chitinophaga</taxon>
    </lineage>
</organism>
<dbReference type="SUPFAM" id="SSF48452">
    <property type="entry name" value="TPR-like"/>
    <property type="match status" value="1"/>
</dbReference>
<dbReference type="PROSITE" id="PS51123">
    <property type="entry name" value="OMPA_2"/>
    <property type="match status" value="1"/>
</dbReference>
<dbReference type="InterPro" id="IPR011659">
    <property type="entry name" value="WD40"/>
</dbReference>
<comment type="subcellular location">
    <subcellularLocation>
        <location evidence="1">Cell outer membrane</location>
    </subcellularLocation>
</comment>
<evidence type="ECO:0000313" key="6">
    <source>
        <dbReference type="EMBL" id="NML41673.1"/>
    </source>
</evidence>
<dbReference type="Gene3D" id="3.30.1330.60">
    <property type="entry name" value="OmpA-like domain"/>
    <property type="match status" value="1"/>
</dbReference>
<feature type="domain" description="OmpA-like" evidence="5">
    <location>
        <begin position="538"/>
        <end position="659"/>
    </location>
</feature>
<dbReference type="EMBL" id="JABBGC010000004">
    <property type="protein sequence ID" value="NML41673.1"/>
    <property type="molecule type" value="Genomic_DNA"/>
</dbReference>
<name>A0A848GYK1_9BACT</name>
<sequence>MTIKHFTIGSLLLLMATGIKAQEQKSVLAIADEHYIRYEYKPAATLYSRLAAKKNVQPEILKKLAQCYRKINAYQESVDIFQRIAGLPEAQPEDFLHYADALKSVEQYEAAKTQYTRYAELSKRDVSLQLAGCDSALLWKASPAAFKVVNRTELNTASSDWGAVWYGNKLIFSSDSLRYTMLGPGTKPGHKKFPATDRPYQKLYFVDTAQGQPAVALIRGIETTFNRYRFHIGPVAFSASLDTAYLTVTNPYQITYKKEKSKTLYGTRRLQLFICIKKDGKWQTPGPFTYNNPDAYSLGHATLSSDGRYLYFASDMPGGIGKTDIWYSEKQQDGSWGTPVNCGPVINTPEEEAFPVVNGQQELHFSSKGHIGMGSFDIFLTKGAAGHWTVPVNMHSPVNSAGDDFLPEQKGSQWFFASNRQGGKGEDDIYSFEQITFPEPCRSAGKPVKILQTLLIDAQTRKPLEDAIVTLYHKRKELSWTQQVSSGGKNYNVLEEAAPYIVFAAKDGYASSEMHAFSSDTLSADTLRMTLYLTKETPSVNDVITLPNIYYDRDKYNIRPEAYPVLDSLVALMLRYPNMKVEVGAHTDSRATTDYNLELSSNRAAAVVNYLLKHGIAAERLLAKGYGESKLANRCADGVECSEEEHQVNRRTEISILRR</sequence>
<dbReference type="InterPro" id="IPR050330">
    <property type="entry name" value="Bact_OuterMem_StrucFunc"/>
</dbReference>
<dbReference type="InterPro" id="IPR036737">
    <property type="entry name" value="OmpA-like_sf"/>
</dbReference>